<dbReference type="OrthoDB" id="9847199at2"/>
<comment type="caution">
    <text evidence="1">The sequence shown here is derived from an EMBL/GenBank/DDBJ whole genome shotgun (WGS) entry which is preliminary data.</text>
</comment>
<proteinExistence type="predicted"/>
<evidence type="ECO:0000313" key="1">
    <source>
        <dbReference type="EMBL" id="KAB2816533.1"/>
    </source>
</evidence>
<keyword evidence="2" id="KW-1185">Reference proteome</keyword>
<dbReference type="AlphaFoldDB" id="A0A6L3ZFN1"/>
<evidence type="ECO:0008006" key="3">
    <source>
        <dbReference type="Google" id="ProtNLM"/>
    </source>
</evidence>
<dbReference type="Proteomes" id="UP000484164">
    <property type="component" value="Unassembled WGS sequence"/>
</dbReference>
<dbReference type="RefSeq" id="WP_151693960.1">
    <property type="nucleotide sequence ID" value="NZ_BMGX01000001.1"/>
</dbReference>
<dbReference type="PROSITE" id="PS51257">
    <property type="entry name" value="PROKAR_LIPOPROTEIN"/>
    <property type="match status" value="1"/>
</dbReference>
<organism evidence="1 2">
    <name type="scientific">Phaeocystidibacter marisrubri</name>
    <dbReference type="NCBI Taxonomy" id="1577780"/>
    <lineage>
        <taxon>Bacteria</taxon>
        <taxon>Pseudomonadati</taxon>
        <taxon>Bacteroidota</taxon>
        <taxon>Flavobacteriia</taxon>
        <taxon>Flavobacteriales</taxon>
        <taxon>Phaeocystidibacteraceae</taxon>
        <taxon>Phaeocystidibacter</taxon>
    </lineage>
</organism>
<dbReference type="EMBL" id="WBVQ01000002">
    <property type="protein sequence ID" value="KAB2816533.1"/>
    <property type="molecule type" value="Genomic_DNA"/>
</dbReference>
<gene>
    <name evidence="1" type="ORF">F8C82_12695</name>
</gene>
<reference evidence="1 2" key="1">
    <citation type="submission" date="2019-10" db="EMBL/GenBank/DDBJ databases">
        <title>Genome sequence of Phaeocystidibacter marisrubri JCM30614 (type strain).</title>
        <authorList>
            <person name="Bowman J.P."/>
        </authorList>
    </citation>
    <scope>NUCLEOTIDE SEQUENCE [LARGE SCALE GENOMIC DNA]</scope>
    <source>
        <strain evidence="1 2">JCM 30614</strain>
    </source>
</reference>
<protein>
    <recommendedName>
        <fullName evidence="3">Lipoprotein</fullName>
    </recommendedName>
</protein>
<name>A0A6L3ZFN1_9FLAO</name>
<sequence>MKAQLFAIMGMLSLTSCTPKEPETTVLEDGKGVIPTYCTTGDHTVSRDVYEFWLKTFRSFNAEDVDGGPKLDAVIDSLTVTRESLLKLREECEDCPSVRVYFAAEKVGEDQYSQNLLLVNVNDYCNDTAFVDTGILRVTPTEASLISSDEATELYQNWGTYLEAKQDVMPSLFGARAYTFSWSVFDEAFSEENGKMDIHYAMHSLMPADTLDYGYNLLKQGEGDGWMVFNLVVSSNNTYSASSEAMDFAAPCPKYCGKKSFHTPE</sequence>
<accession>A0A6L3ZFN1</accession>
<evidence type="ECO:0000313" key="2">
    <source>
        <dbReference type="Proteomes" id="UP000484164"/>
    </source>
</evidence>